<sequence length="232" mass="26222">MKDGTEVEGWEINFRGLKGFKVVKGPKIVSSNPLVKDTDNDGLMDFEEKNLGTNPSSQDADGDSCTLWTFKVNMNDYREVHVYGTDPTRYDSDNDGKSDGDEIHRGTSPTGENKEPKPTYKEVKEFLEEDTTNENEYVPPPENFHYESRPYTCGSFSATLSRNASERNMRSGIVTLFYAGKSGLVGGHSIVAFDTVDRGLIFVEPQTDKIYPDLEVGNEYRKRTIRSLNIYW</sequence>
<dbReference type="EMBL" id="LHXL01000012">
    <property type="protein sequence ID" value="KXA90145.1"/>
    <property type="molecule type" value="Genomic_DNA"/>
</dbReference>
<evidence type="ECO:0000256" key="3">
    <source>
        <dbReference type="ARBA" id="ARBA00022729"/>
    </source>
</evidence>
<accession>A0A133U7F6</accession>
<comment type="caution">
    <text evidence="6">The sequence shown here is derived from an EMBL/GenBank/DDBJ whole genome shotgun (WGS) entry which is preliminary data.</text>
</comment>
<evidence type="ECO:0000313" key="6">
    <source>
        <dbReference type="EMBL" id="KXA90145.1"/>
    </source>
</evidence>
<comment type="subcellular location">
    <subcellularLocation>
        <location evidence="1">Secreted</location>
    </subcellularLocation>
</comment>
<dbReference type="Proteomes" id="UP000070589">
    <property type="component" value="Unassembled WGS sequence"/>
</dbReference>
<keyword evidence="3" id="KW-0732">Signal</keyword>
<feature type="compositionally biased region" description="Basic and acidic residues" evidence="5">
    <location>
        <begin position="88"/>
        <end position="105"/>
    </location>
</feature>
<gene>
    <name evidence="6" type="ORF">AKJ62_01570</name>
</gene>
<evidence type="ECO:0000256" key="1">
    <source>
        <dbReference type="ARBA" id="ARBA00004613"/>
    </source>
</evidence>
<dbReference type="Pfam" id="PF18884">
    <property type="entry name" value="TSP3_bac"/>
    <property type="match status" value="2"/>
</dbReference>
<protein>
    <submittedName>
        <fullName evidence="6">Uncharacterized protein</fullName>
    </submittedName>
</protein>
<proteinExistence type="predicted"/>
<organism evidence="6 7">
    <name type="scientific">candidate division MSBL1 archaeon SCGC-AAA259D14</name>
    <dbReference type="NCBI Taxonomy" id="1698261"/>
    <lineage>
        <taxon>Archaea</taxon>
        <taxon>Methanobacteriati</taxon>
        <taxon>Methanobacteriota</taxon>
        <taxon>candidate division MSBL1</taxon>
    </lineage>
</organism>
<evidence type="ECO:0000256" key="4">
    <source>
        <dbReference type="ARBA" id="ARBA00022837"/>
    </source>
</evidence>
<dbReference type="InterPro" id="IPR053180">
    <property type="entry name" value="Ca-binding_acidic-repeat"/>
</dbReference>
<feature type="region of interest" description="Disordered" evidence="5">
    <location>
        <begin position="84"/>
        <end position="119"/>
    </location>
</feature>
<name>A0A133U7F6_9EURY</name>
<keyword evidence="4" id="KW-0106">Calcium</keyword>
<keyword evidence="7" id="KW-1185">Reference proteome</keyword>
<evidence type="ECO:0000256" key="2">
    <source>
        <dbReference type="ARBA" id="ARBA00022525"/>
    </source>
</evidence>
<reference evidence="6 7" key="1">
    <citation type="journal article" date="2016" name="Sci. Rep.">
        <title>Metabolic traits of an uncultured archaeal lineage -MSBL1- from brine pools of the Red Sea.</title>
        <authorList>
            <person name="Mwirichia R."/>
            <person name="Alam I."/>
            <person name="Rashid M."/>
            <person name="Vinu M."/>
            <person name="Ba-Alawi W."/>
            <person name="Anthony Kamau A."/>
            <person name="Kamanda Ngugi D."/>
            <person name="Goker M."/>
            <person name="Klenk H.P."/>
            <person name="Bajic V."/>
            <person name="Stingl U."/>
        </authorList>
    </citation>
    <scope>NUCLEOTIDE SEQUENCE [LARGE SCALE GENOMIC DNA]</scope>
    <source>
        <strain evidence="6">SCGC-AAA259D14</strain>
    </source>
</reference>
<keyword evidence="2" id="KW-0964">Secreted</keyword>
<dbReference type="PANTHER" id="PTHR37467:SF1">
    <property type="entry name" value="EXPORTED CALCIUM-BINDING GLYCOPROTEIN"/>
    <property type="match status" value="1"/>
</dbReference>
<dbReference type="InterPro" id="IPR059100">
    <property type="entry name" value="TSP3_bac"/>
</dbReference>
<dbReference type="PANTHER" id="PTHR37467">
    <property type="entry name" value="EXPORTED CALCIUM-BINDING GLYCOPROTEIN-RELATED"/>
    <property type="match status" value="1"/>
</dbReference>
<evidence type="ECO:0000256" key="5">
    <source>
        <dbReference type="SAM" id="MobiDB-lite"/>
    </source>
</evidence>
<evidence type="ECO:0000313" key="7">
    <source>
        <dbReference type="Proteomes" id="UP000070589"/>
    </source>
</evidence>
<dbReference type="AlphaFoldDB" id="A0A133U7F6"/>